<evidence type="ECO:0000313" key="3">
    <source>
        <dbReference type="Proteomes" id="UP001490330"/>
    </source>
</evidence>
<gene>
    <name evidence="2" type="ORF">ABT322_41215</name>
</gene>
<organism evidence="2 3">
    <name type="scientific">Streptomyces flaveolus</name>
    <dbReference type="NCBI Taxonomy" id="67297"/>
    <lineage>
        <taxon>Bacteria</taxon>
        <taxon>Bacillati</taxon>
        <taxon>Actinomycetota</taxon>
        <taxon>Actinomycetes</taxon>
        <taxon>Kitasatosporales</taxon>
        <taxon>Streptomycetaceae</taxon>
        <taxon>Streptomyces</taxon>
    </lineage>
</organism>
<accession>A0ABV1VU35</accession>
<name>A0ABV1VU35_9ACTN</name>
<sequence length="45" mass="4770">MTSASTTPDTWRSRIMHRVMLAGEVPVGVDGTASTPLTGSEPGRR</sequence>
<comment type="caution">
    <text evidence="2">The sequence shown here is derived from an EMBL/GenBank/DDBJ whole genome shotgun (WGS) entry which is preliminary data.</text>
</comment>
<dbReference type="Proteomes" id="UP001490330">
    <property type="component" value="Unassembled WGS sequence"/>
</dbReference>
<reference evidence="2 3" key="1">
    <citation type="submission" date="2024-06" db="EMBL/GenBank/DDBJ databases">
        <title>The Natural Products Discovery Center: Release of the First 8490 Sequenced Strains for Exploring Actinobacteria Biosynthetic Diversity.</title>
        <authorList>
            <person name="Kalkreuter E."/>
            <person name="Kautsar S.A."/>
            <person name="Yang D."/>
            <person name="Bader C.D."/>
            <person name="Teijaro C.N."/>
            <person name="Fluegel L."/>
            <person name="Davis C.M."/>
            <person name="Simpson J.R."/>
            <person name="Lauterbach L."/>
            <person name="Steele A.D."/>
            <person name="Gui C."/>
            <person name="Meng S."/>
            <person name="Li G."/>
            <person name="Viehrig K."/>
            <person name="Ye F."/>
            <person name="Su P."/>
            <person name="Kiefer A.F."/>
            <person name="Nichols A."/>
            <person name="Cepeda A.J."/>
            <person name="Yan W."/>
            <person name="Fan B."/>
            <person name="Jiang Y."/>
            <person name="Adhikari A."/>
            <person name="Zheng C.-J."/>
            <person name="Schuster L."/>
            <person name="Cowan T.M."/>
            <person name="Smanski M.J."/>
            <person name="Chevrette M.G."/>
            <person name="De Carvalho L.P.S."/>
            <person name="Shen B."/>
        </authorList>
    </citation>
    <scope>NUCLEOTIDE SEQUENCE [LARGE SCALE GENOMIC DNA]</scope>
    <source>
        <strain evidence="2 3">NPDC000632</strain>
    </source>
</reference>
<keyword evidence="3" id="KW-1185">Reference proteome</keyword>
<evidence type="ECO:0000313" key="2">
    <source>
        <dbReference type="EMBL" id="MER6910005.1"/>
    </source>
</evidence>
<dbReference type="RefSeq" id="WP_350726762.1">
    <property type="nucleotide sequence ID" value="NZ_JBEPCO010000115.1"/>
</dbReference>
<evidence type="ECO:0000256" key="1">
    <source>
        <dbReference type="SAM" id="MobiDB-lite"/>
    </source>
</evidence>
<feature type="region of interest" description="Disordered" evidence="1">
    <location>
        <begin position="26"/>
        <end position="45"/>
    </location>
</feature>
<protein>
    <submittedName>
        <fullName evidence="2">Uncharacterized protein</fullName>
    </submittedName>
</protein>
<dbReference type="EMBL" id="JBEPCV010000096">
    <property type="protein sequence ID" value="MER6910005.1"/>
    <property type="molecule type" value="Genomic_DNA"/>
</dbReference>
<proteinExistence type="predicted"/>